<evidence type="ECO:0000313" key="1">
    <source>
        <dbReference type="EMBL" id="KAL0309902.1"/>
    </source>
</evidence>
<organism evidence="1">
    <name type="scientific">Sesamum radiatum</name>
    <name type="common">Black benniseed</name>
    <dbReference type="NCBI Taxonomy" id="300843"/>
    <lineage>
        <taxon>Eukaryota</taxon>
        <taxon>Viridiplantae</taxon>
        <taxon>Streptophyta</taxon>
        <taxon>Embryophyta</taxon>
        <taxon>Tracheophyta</taxon>
        <taxon>Spermatophyta</taxon>
        <taxon>Magnoliopsida</taxon>
        <taxon>eudicotyledons</taxon>
        <taxon>Gunneridae</taxon>
        <taxon>Pentapetalae</taxon>
        <taxon>asterids</taxon>
        <taxon>lamiids</taxon>
        <taxon>Lamiales</taxon>
        <taxon>Pedaliaceae</taxon>
        <taxon>Sesamum</taxon>
    </lineage>
</organism>
<sequence>MEGLIPFLYRAIIQYRNGGDGLTGTWASESPSASYMRLPGDSGRFSTSDMQLFRQADCGLSACSPTHRAAAKRVVQSPGQHQLVNSCRAVK</sequence>
<dbReference type="PANTHER" id="PTHR34670">
    <property type="entry name" value="EXPRESSED PROTEIN"/>
    <property type="match status" value="1"/>
</dbReference>
<reference evidence="1" key="1">
    <citation type="submission" date="2020-06" db="EMBL/GenBank/DDBJ databases">
        <authorList>
            <person name="Li T."/>
            <person name="Hu X."/>
            <person name="Zhang T."/>
            <person name="Song X."/>
            <person name="Zhang H."/>
            <person name="Dai N."/>
            <person name="Sheng W."/>
            <person name="Hou X."/>
            <person name="Wei L."/>
        </authorList>
    </citation>
    <scope>NUCLEOTIDE SEQUENCE</scope>
    <source>
        <strain evidence="1">G02</strain>
        <tissue evidence="1">Leaf</tissue>
    </source>
</reference>
<name>A0AAW2KSL8_SESRA</name>
<reference evidence="1" key="2">
    <citation type="journal article" date="2024" name="Plant">
        <title>Genomic evolution and insights into agronomic trait innovations of Sesamum species.</title>
        <authorList>
            <person name="Miao H."/>
            <person name="Wang L."/>
            <person name="Qu L."/>
            <person name="Liu H."/>
            <person name="Sun Y."/>
            <person name="Le M."/>
            <person name="Wang Q."/>
            <person name="Wei S."/>
            <person name="Zheng Y."/>
            <person name="Lin W."/>
            <person name="Duan Y."/>
            <person name="Cao H."/>
            <person name="Xiong S."/>
            <person name="Wang X."/>
            <person name="Wei L."/>
            <person name="Li C."/>
            <person name="Ma Q."/>
            <person name="Ju M."/>
            <person name="Zhao R."/>
            <person name="Li G."/>
            <person name="Mu C."/>
            <person name="Tian Q."/>
            <person name="Mei H."/>
            <person name="Zhang T."/>
            <person name="Gao T."/>
            <person name="Zhang H."/>
        </authorList>
    </citation>
    <scope>NUCLEOTIDE SEQUENCE</scope>
    <source>
        <strain evidence="1">G02</strain>
    </source>
</reference>
<dbReference type="PANTHER" id="PTHR34670:SF8">
    <property type="entry name" value="EXPRESSED PROTEIN"/>
    <property type="match status" value="1"/>
</dbReference>
<gene>
    <name evidence="1" type="ORF">Sradi_5932500</name>
</gene>
<accession>A0AAW2KSL8</accession>
<protein>
    <submittedName>
        <fullName evidence="1">Uncharacterized protein</fullName>
    </submittedName>
</protein>
<dbReference type="EMBL" id="JACGWJ010000027">
    <property type="protein sequence ID" value="KAL0309902.1"/>
    <property type="molecule type" value="Genomic_DNA"/>
</dbReference>
<comment type="caution">
    <text evidence="1">The sequence shown here is derived from an EMBL/GenBank/DDBJ whole genome shotgun (WGS) entry which is preliminary data.</text>
</comment>
<dbReference type="AlphaFoldDB" id="A0AAW2KSL8"/>
<proteinExistence type="predicted"/>